<accession>A0A916IUH1</accession>
<evidence type="ECO:0000313" key="7">
    <source>
        <dbReference type="EMBL" id="CAG2140186.1"/>
    </source>
</evidence>
<keyword evidence="3 5" id="KW-1133">Transmembrane helix</keyword>
<comment type="caution">
    <text evidence="7">The sequence shown here is derived from an EMBL/GenBank/DDBJ whole genome shotgun (WGS) entry which is preliminary data.</text>
</comment>
<dbReference type="GO" id="GO:0000271">
    <property type="term" value="P:polysaccharide biosynthetic process"/>
    <property type="evidence" value="ECO:0007669"/>
    <property type="project" value="InterPro"/>
</dbReference>
<dbReference type="InterPro" id="IPR007267">
    <property type="entry name" value="GtrA_DPMS_TM"/>
</dbReference>
<sequence length="92" mass="9944">MGTSPVTANSVAFLCATACSYLLNTLWSFSSRLHHRTLGRFAGVSLLGLGLTMGISWSAQSLGASYWTGLACVVLMVPAFTYVAQRSWTHRK</sequence>
<name>A0A916IUH1_9BURK</name>
<dbReference type="Proteomes" id="UP000672934">
    <property type="component" value="Unassembled WGS sequence"/>
</dbReference>
<protein>
    <recommendedName>
        <fullName evidence="6">GtrA/DPMS transmembrane domain-containing protein</fullName>
    </recommendedName>
</protein>
<evidence type="ECO:0000256" key="4">
    <source>
        <dbReference type="ARBA" id="ARBA00023136"/>
    </source>
</evidence>
<evidence type="ECO:0000256" key="1">
    <source>
        <dbReference type="ARBA" id="ARBA00004141"/>
    </source>
</evidence>
<keyword evidence="2 5" id="KW-0812">Transmembrane</keyword>
<keyword evidence="4 5" id="KW-0472">Membrane</keyword>
<reference evidence="7" key="1">
    <citation type="submission" date="2021-03" db="EMBL/GenBank/DDBJ databases">
        <authorList>
            <person name="Peeters C."/>
        </authorList>
    </citation>
    <scope>NUCLEOTIDE SEQUENCE</scope>
    <source>
        <strain evidence="7">LMG 31506</strain>
    </source>
</reference>
<comment type="subcellular location">
    <subcellularLocation>
        <location evidence="1">Membrane</location>
        <topology evidence="1">Multi-pass membrane protein</topology>
    </subcellularLocation>
</comment>
<organism evidence="7 8">
    <name type="scientific">Cupriavidus yeoncheonensis</name>
    <dbReference type="NCBI Taxonomy" id="1462994"/>
    <lineage>
        <taxon>Bacteria</taxon>
        <taxon>Pseudomonadati</taxon>
        <taxon>Pseudomonadota</taxon>
        <taxon>Betaproteobacteria</taxon>
        <taxon>Burkholderiales</taxon>
        <taxon>Burkholderiaceae</taxon>
        <taxon>Cupriavidus</taxon>
    </lineage>
</organism>
<dbReference type="Pfam" id="PF04138">
    <property type="entry name" value="GtrA_DPMS_TM"/>
    <property type="match status" value="1"/>
</dbReference>
<evidence type="ECO:0000313" key="8">
    <source>
        <dbReference type="Proteomes" id="UP000672934"/>
    </source>
</evidence>
<evidence type="ECO:0000259" key="6">
    <source>
        <dbReference type="Pfam" id="PF04138"/>
    </source>
</evidence>
<feature type="transmembrane region" description="Helical" evidence="5">
    <location>
        <begin position="41"/>
        <end position="59"/>
    </location>
</feature>
<proteinExistence type="predicted"/>
<feature type="transmembrane region" description="Helical" evidence="5">
    <location>
        <begin position="65"/>
        <end position="84"/>
    </location>
</feature>
<dbReference type="AlphaFoldDB" id="A0A916IUH1"/>
<feature type="transmembrane region" description="Helical" evidence="5">
    <location>
        <begin position="6"/>
        <end position="29"/>
    </location>
</feature>
<feature type="domain" description="GtrA/DPMS transmembrane" evidence="6">
    <location>
        <begin position="2"/>
        <end position="89"/>
    </location>
</feature>
<keyword evidence="8" id="KW-1185">Reference proteome</keyword>
<gene>
    <name evidence="7" type="ORF">LMG31506_02226</name>
</gene>
<dbReference type="EMBL" id="CAJPUY010000007">
    <property type="protein sequence ID" value="CAG2140186.1"/>
    <property type="molecule type" value="Genomic_DNA"/>
</dbReference>
<evidence type="ECO:0000256" key="3">
    <source>
        <dbReference type="ARBA" id="ARBA00022989"/>
    </source>
</evidence>
<evidence type="ECO:0000256" key="5">
    <source>
        <dbReference type="SAM" id="Phobius"/>
    </source>
</evidence>
<dbReference type="GO" id="GO:0016020">
    <property type="term" value="C:membrane"/>
    <property type="evidence" value="ECO:0007669"/>
    <property type="project" value="UniProtKB-SubCell"/>
</dbReference>
<evidence type="ECO:0000256" key="2">
    <source>
        <dbReference type="ARBA" id="ARBA00022692"/>
    </source>
</evidence>